<evidence type="ECO:0000256" key="9">
    <source>
        <dbReference type="PROSITE-ProRule" id="PRU01240"/>
    </source>
</evidence>
<evidence type="ECO:0000256" key="3">
    <source>
        <dbReference type="ARBA" id="ARBA00022525"/>
    </source>
</evidence>
<feature type="active site" description="Charge relay system" evidence="9">
    <location>
        <position position="242"/>
    </location>
</feature>
<dbReference type="InterPro" id="IPR054399">
    <property type="entry name" value="Fervidolysin-like_N_prodom"/>
</dbReference>
<dbReference type="PROSITE" id="PS51892">
    <property type="entry name" value="SUBTILASE"/>
    <property type="match status" value="1"/>
</dbReference>
<feature type="region of interest" description="Disordered" evidence="11">
    <location>
        <begin position="216"/>
        <end position="245"/>
    </location>
</feature>
<dbReference type="AlphaFoldDB" id="A0A399EY09"/>
<evidence type="ECO:0000256" key="7">
    <source>
        <dbReference type="ARBA" id="ARBA00022825"/>
    </source>
</evidence>
<feature type="domain" description="Peptidase S8/S53" evidence="12">
    <location>
        <begin position="183"/>
        <end position="471"/>
    </location>
</feature>
<dbReference type="Proteomes" id="UP000265341">
    <property type="component" value="Unassembled WGS sequence"/>
</dbReference>
<keyword evidence="8" id="KW-0865">Zymogen</keyword>
<feature type="domain" description="Fervidolysin-like N-terminal prodomain" evidence="13">
    <location>
        <begin position="68"/>
        <end position="146"/>
    </location>
</feature>
<name>A0A399EY09_9DEIN</name>
<reference evidence="14 15" key="1">
    <citation type="submission" date="2018-08" db="EMBL/GenBank/DDBJ databases">
        <title>Meiothermus roseus NBRC 110900 genome sequencing project.</title>
        <authorList>
            <person name="Da Costa M.S."/>
            <person name="Albuquerque L."/>
            <person name="Raposo P."/>
            <person name="Froufe H.J.C."/>
            <person name="Barroso C.S."/>
            <person name="Egas C."/>
        </authorList>
    </citation>
    <scope>NUCLEOTIDE SEQUENCE [LARGE SCALE GENOMIC DNA]</scope>
    <source>
        <strain evidence="14 15">NBRC 110900</strain>
    </source>
</reference>
<evidence type="ECO:0000259" key="13">
    <source>
        <dbReference type="Pfam" id="PF22148"/>
    </source>
</evidence>
<dbReference type="CDD" id="cd07496">
    <property type="entry name" value="Peptidases_S8_13"/>
    <property type="match status" value="1"/>
</dbReference>
<dbReference type="PROSITE" id="PS00138">
    <property type="entry name" value="SUBTILASE_SER"/>
    <property type="match status" value="1"/>
</dbReference>
<dbReference type="InterPro" id="IPR023827">
    <property type="entry name" value="Peptidase_S8_Asp-AS"/>
</dbReference>
<dbReference type="InterPro" id="IPR015500">
    <property type="entry name" value="Peptidase_S8_subtilisin-rel"/>
</dbReference>
<dbReference type="PROSITE" id="PS00136">
    <property type="entry name" value="SUBTILASE_ASP"/>
    <property type="match status" value="1"/>
</dbReference>
<gene>
    <name evidence="14" type="primary">bprV</name>
    <name evidence="14" type="ORF">Mrose_00375</name>
</gene>
<evidence type="ECO:0000256" key="5">
    <source>
        <dbReference type="ARBA" id="ARBA00022729"/>
    </source>
</evidence>
<evidence type="ECO:0000313" key="15">
    <source>
        <dbReference type="Proteomes" id="UP000265341"/>
    </source>
</evidence>
<evidence type="ECO:0000256" key="10">
    <source>
        <dbReference type="RuleBase" id="RU003355"/>
    </source>
</evidence>
<evidence type="ECO:0000256" key="8">
    <source>
        <dbReference type="ARBA" id="ARBA00023145"/>
    </source>
</evidence>
<accession>A0A399EY09</accession>
<dbReference type="RefSeq" id="WP_119275729.1">
    <property type="nucleotide sequence ID" value="NZ_QWLA01000003.1"/>
</dbReference>
<comment type="caution">
    <text evidence="14">The sequence shown here is derived from an EMBL/GenBank/DDBJ whole genome shotgun (WGS) entry which is preliminary data.</text>
</comment>
<dbReference type="InterPro" id="IPR000209">
    <property type="entry name" value="Peptidase_S8/S53_dom"/>
</dbReference>
<dbReference type="Gene3D" id="3.40.50.200">
    <property type="entry name" value="Peptidase S8/S53 domain"/>
    <property type="match status" value="1"/>
</dbReference>
<keyword evidence="4 9" id="KW-0645">Protease</keyword>
<evidence type="ECO:0000256" key="1">
    <source>
        <dbReference type="ARBA" id="ARBA00004613"/>
    </source>
</evidence>
<keyword evidence="5" id="KW-0732">Signal</keyword>
<evidence type="ECO:0000256" key="11">
    <source>
        <dbReference type="SAM" id="MobiDB-lite"/>
    </source>
</evidence>
<feature type="active site" description="Charge relay system" evidence="9">
    <location>
        <position position="427"/>
    </location>
</feature>
<proteinExistence type="inferred from homology"/>
<dbReference type="Pfam" id="PF00082">
    <property type="entry name" value="Peptidase_S8"/>
    <property type="match status" value="1"/>
</dbReference>
<dbReference type="PROSITE" id="PS00137">
    <property type="entry name" value="SUBTILASE_HIS"/>
    <property type="match status" value="1"/>
</dbReference>
<dbReference type="GO" id="GO:0005576">
    <property type="term" value="C:extracellular region"/>
    <property type="evidence" value="ECO:0007669"/>
    <property type="project" value="UniProtKB-SubCell"/>
</dbReference>
<keyword evidence="15" id="KW-1185">Reference proteome</keyword>
<evidence type="ECO:0000313" key="14">
    <source>
        <dbReference type="EMBL" id="RIH89474.1"/>
    </source>
</evidence>
<keyword evidence="6 9" id="KW-0378">Hydrolase</keyword>
<evidence type="ECO:0000256" key="4">
    <source>
        <dbReference type="ARBA" id="ARBA00022670"/>
    </source>
</evidence>
<evidence type="ECO:0000256" key="2">
    <source>
        <dbReference type="ARBA" id="ARBA00011073"/>
    </source>
</evidence>
<sequence>MQLHRWVGVLAALGLLAACNPQGGGGDISGQVSLGSSIPQGATGDVANRTVQERSFSGLSFAVGAMAELATEQDFVPGELIVRFRPSAALRRGAAITANGVQLGLVRDLGLENTQLLRAAVRDKQATLELLKSFQGRGDVLYAQLNYIRRAFKTPNDEFYSLQWHYPAMKLPQAWDLETGTSSAVTVAVIDTGILSSHPDFTGKLLPGYDFISDPNIANDGNGRDNNPEDPGDEPGGQGSYHGSHVAGTVAATTNEGKGVAGVSWGAKILPVRVLGVGGGTDADILDAILWSAGLSVSGVPANSNPAQVINMSLGGQAKCSDFPLWQDAINKANAKGSIIVVAAGNENMDASGFIPASCTGVITVGATETRDYRSPYSNYGTRIDVMAPGGDTSVDRNGDGYADGVLSPIRRDSDGAYIWAFYQGTSMASPHVAGLVALMKSKKPSLTRSEALTILKQTARPLTAQACGRSTGADCGAGLVDAAAALQALSGPSGSLKGTQLFACYYLAESDSCDPGKSQTLELTQDGSSAPYKFSSLSGGDYVIYGLKDVNKNGKLDAGDYLGFYQQGGQIGLVKPGASGANFTLELVSASGSANRALERLHSLRR</sequence>
<comment type="similarity">
    <text evidence="2 9 10">Belongs to the peptidase S8 family.</text>
</comment>
<dbReference type="OrthoDB" id="9814383at2"/>
<dbReference type="Pfam" id="PF22148">
    <property type="entry name" value="Fervidolysin_NPro-like"/>
    <property type="match status" value="1"/>
</dbReference>
<dbReference type="InterPro" id="IPR050131">
    <property type="entry name" value="Peptidase_S8_subtilisin-like"/>
</dbReference>
<dbReference type="PRINTS" id="PR00723">
    <property type="entry name" value="SUBTILISIN"/>
</dbReference>
<organism evidence="14 15">
    <name type="scientific">Calidithermus roseus</name>
    <dbReference type="NCBI Taxonomy" id="1644118"/>
    <lineage>
        <taxon>Bacteria</taxon>
        <taxon>Thermotogati</taxon>
        <taxon>Deinococcota</taxon>
        <taxon>Deinococci</taxon>
        <taxon>Thermales</taxon>
        <taxon>Thermaceae</taxon>
        <taxon>Calidithermus</taxon>
    </lineage>
</organism>
<dbReference type="PROSITE" id="PS00018">
    <property type="entry name" value="EF_HAND_1"/>
    <property type="match status" value="1"/>
</dbReference>
<dbReference type="PANTHER" id="PTHR43806:SF11">
    <property type="entry name" value="CEREVISIN-RELATED"/>
    <property type="match status" value="1"/>
</dbReference>
<dbReference type="EMBL" id="QWLA01000003">
    <property type="protein sequence ID" value="RIH89474.1"/>
    <property type="molecule type" value="Genomic_DNA"/>
</dbReference>
<dbReference type="GO" id="GO:0004252">
    <property type="term" value="F:serine-type endopeptidase activity"/>
    <property type="evidence" value="ECO:0007669"/>
    <property type="project" value="UniProtKB-UniRule"/>
</dbReference>
<dbReference type="SUPFAM" id="SSF52743">
    <property type="entry name" value="Subtilisin-like"/>
    <property type="match status" value="1"/>
</dbReference>
<dbReference type="PANTHER" id="PTHR43806">
    <property type="entry name" value="PEPTIDASE S8"/>
    <property type="match status" value="1"/>
</dbReference>
<dbReference type="InterPro" id="IPR034176">
    <property type="entry name" value="Peptidases_S8_13"/>
</dbReference>
<dbReference type="FunFam" id="3.40.50.200:FF:000022">
    <property type="entry name" value="Extracellular protease"/>
    <property type="match status" value="1"/>
</dbReference>
<protein>
    <submittedName>
        <fullName evidence="14">Extracellular basic protease</fullName>
        <ecNumber evidence="14">3.4.21.-</ecNumber>
    </submittedName>
</protein>
<keyword evidence="3" id="KW-0964">Secreted</keyword>
<dbReference type="InterPro" id="IPR018247">
    <property type="entry name" value="EF_Hand_1_Ca_BS"/>
</dbReference>
<evidence type="ECO:0000259" key="12">
    <source>
        <dbReference type="Pfam" id="PF00082"/>
    </source>
</evidence>
<dbReference type="GO" id="GO:0006508">
    <property type="term" value="P:proteolysis"/>
    <property type="evidence" value="ECO:0007669"/>
    <property type="project" value="UniProtKB-KW"/>
</dbReference>
<dbReference type="PROSITE" id="PS51257">
    <property type="entry name" value="PROKAR_LIPOPROTEIN"/>
    <property type="match status" value="1"/>
</dbReference>
<feature type="active site" description="Charge relay system" evidence="9">
    <location>
        <position position="191"/>
    </location>
</feature>
<dbReference type="InterPro" id="IPR023828">
    <property type="entry name" value="Peptidase_S8_Ser-AS"/>
</dbReference>
<dbReference type="InterPro" id="IPR022398">
    <property type="entry name" value="Peptidase_S8_His-AS"/>
</dbReference>
<dbReference type="EC" id="3.4.21.-" evidence="14"/>
<comment type="subcellular location">
    <subcellularLocation>
        <location evidence="1">Secreted</location>
    </subcellularLocation>
</comment>
<keyword evidence="7 9" id="KW-0720">Serine protease</keyword>
<dbReference type="InterPro" id="IPR036852">
    <property type="entry name" value="Peptidase_S8/S53_dom_sf"/>
</dbReference>
<evidence type="ECO:0000256" key="6">
    <source>
        <dbReference type="ARBA" id="ARBA00022801"/>
    </source>
</evidence>